<dbReference type="Gene3D" id="3.40.50.880">
    <property type="match status" value="1"/>
</dbReference>
<keyword evidence="2" id="KW-1185">Reference proteome</keyword>
<dbReference type="EMBL" id="FN653121">
    <property type="protein sequence ID" value="CBY12459.1"/>
    <property type="molecule type" value="Genomic_DNA"/>
</dbReference>
<sequence>MASHRVAVLLAGSGVYDGSEVHEASAALVALSRHNAQILKEASGHMLKSQEQSKNSDASMLRRLFPKLASTKRTRSLRPLLLCMKVVFTKFTMESARWSMIF</sequence>
<dbReference type="InterPro" id="IPR029062">
    <property type="entry name" value="Class_I_gatase-like"/>
</dbReference>
<gene>
    <name evidence="1" type="ORF">GSOID_T00001831001</name>
</gene>
<reference evidence="1" key="1">
    <citation type="journal article" date="2010" name="Science">
        <title>Plasticity of animal genome architecture unmasked by rapid evolution of a pelagic tunicate.</title>
        <authorList>
            <person name="Denoeud F."/>
            <person name="Henriet S."/>
            <person name="Mungpakdee S."/>
            <person name="Aury J.M."/>
            <person name="Da Silva C."/>
            <person name="Brinkmann H."/>
            <person name="Mikhaleva J."/>
            <person name="Olsen L.C."/>
            <person name="Jubin C."/>
            <person name="Canestro C."/>
            <person name="Bouquet J.M."/>
            <person name="Danks G."/>
            <person name="Poulain J."/>
            <person name="Campsteijn C."/>
            <person name="Adamski M."/>
            <person name="Cross I."/>
            <person name="Yadetie F."/>
            <person name="Muffato M."/>
            <person name="Louis A."/>
            <person name="Butcher S."/>
            <person name="Tsagkogeorga G."/>
            <person name="Konrad A."/>
            <person name="Singh S."/>
            <person name="Jensen M.F."/>
            <person name="Cong E.H."/>
            <person name="Eikeseth-Otteraa H."/>
            <person name="Noel B."/>
            <person name="Anthouard V."/>
            <person name="Porcel B.M."/>
            <person name="Kachouri-Lafond R."/>
            <person name="Nishino A."/>
            <person name="Ugolini M."/>
            <person name="Chourrout P."/>
            <person name="Nishida H."/>
            <person name="Aasland R."/>
            <person name="Huzurbazar S."/>
            <person name="Westhof E."/>
            <person name="Delsuc F."/>
            <person name="Lehrach H."/>
            <person name="Reinhardt R."/>
            <person name="Weissenbach J."/>
            <person name="Roy S.W."/>
            <person name="Artiguenave F."/>
            <person name="Postlethwait J.H."/>
            <person name="Manak J.R."/>
            <person name="Thompson E.M."/>
            <person name="Jaillon O."/>
            <person name="Du Pasquier L."/>
            <person name="Boudinot P."/>
            <person name="Liberles D.A."/>
            <person name="Volff J.N."/>
            <person name="Philippe H."/>
            <person name="Lenhard B."/>
            <person name="Roest Crollius H."/>
            <person name="Wincker P."/>
            <person name="Chourrout D."/>
        </authorList>
    </citation>
    <scope>NUCLEOTIDE SEQUENCE [LARGE SCALE GENOMIC DNA]</scope>
</reference>
<organism evidence="1">
    <name type="scientific">Oikopleura dioica</name>
    <name type="common">Tunicate</name>
    <dbReference type="NCBI Taxonomy" id="34765"/>
    <lineage>
        <taxon>Eukaryota</taxon>
        <taxon>Metazoa</taxon>
        <taxon>Chordata</taxon>
        <taxon>Tunicata</taxon>
        <taxon>Appendicularia</taxon>
        <taxon>Copelata</taxon>
        <taxon>Oikopleuridae</taxon>
        <taxon>Oikopleura</taxon>
    </lineage>
</organism>
<evidence type="ECO:0000313" key="2">
    <source>
        <dbReference type="Proteomes" id="UP000001307"/>
    </source>
</evidence>
<dbReference type="Proteomes" id="UP000001307">
    <property type="component" value="Unassembled WGS sequence"/>
</dbReference>
<protein>
    <submittedName>
        <fullName evidence="1">Uncharacterized protein</fullName>
    </submittedName>
</protein>
<dbReference type="OrthoDB" id="543156at2759"/>
<name>E4XRP3_OIKDI</name>
<evidence type="ECO:0000313" key="1">
    <source>
        <dbReference type="EMBL" id="CBY12459.1"/>
    </source>
</evidence>
<proteinExistence type="predicted"/>
<dbReference type="InParanoid" id="E4XRP3"/>
<dbReference type="AlphaFoldDB" id="E4XRP3"/>
<accession>E4XRP3</accession>